<dbReference type="OrthoDB" id="8449790at2"/>
<gene>
    <name evidence="1" type="ORF">ROR02_10430</name>
</gene>
<accession>A0A512H644</accession>
<proteinExistence type="predicted"/>
<dbReference type="AlphaFoldDB" id="A0A512H644"/>
<dbReference type="EMBL" id="BJZO01000020">
    <property type="protein sequence ID" value="GEO80912.1"/>
    <property type="molecule type" value="Genomic_DNA"/>
</dbReference>
<evidence type="ECO:0008006" key="3">
    <source>
        <dbReference type="Google" id="ProtNLM"/>
    </source>
</evidence>
<keyword evidence="2" id="KW-1185">Reference proteome</keyword>
<evidence type="ECO:0000313" key="2">
    <source>
        <dbReference type="Proteomes" id="UP000321567"/>
    </source>
</evidence>
<name>A0A512H644_9PROT</name>
<sequence>MDTAKDRSLADLAPTPVDVTELAALGLNVVAYVRDLDPATEPALPGMQPGGFAIHAANGQRIGWAPSRDLAVQAIRQHEMEPVAIH</sequence>
<dbReference type="InterPro" id="IPR009531">
    <property type="entry name" value="DUF1150"/>
</dbReference>
<reference evidence="1 2" key="1">
    <citation type="submission" date="2019-07" db="EMBL/GenBank/DDBJ databases">
        <title>Whole genome shotgun sequence of Rhodospirillum oryzae NBRC 107573.</title>
        <authorList>
            <person name="Hosoyama A."/>
            <person name="Uohara A."/>
            <person name="Ohji S."/>
            <person name="Ichikawa N."/>
        </authorList>
    </citation>
    <scope>NUCLEOTIDE SEQUENCE [LARGE SCALE GENOMIC DNA]</scope>
    <source>
        <strain evidence="1 2">NBRC 107573</strain>
    </source>
</reference>
<evidence type="ECO:0000313" key="1">
    <source>
        <dbReference type="EMBL" id="GEO80912.1"/>
    </source>
</evidence>
<organism evidence="1 2">
    <name type="scientific">Pararhodospirillum oryzae</name>
    <dbReference type="NCBI Taxonomy" id="478448"/>
    <lineage>
        <taxon>Bacteria</taxon>
        <taxon>Pseudomonadati</taxon>
        <taxon>Pseudomonadota</taxon>
        <taxon>Alphaproteobacteria</taxon>
        <taxon>Rhodospirillales</taxon>
        <taxon>Rhodospirillaceae</taxon>
        <taxon>Pararhodospirillum</taxon>
    </lineage>
</organism>
<dbReference type="RefSeq" id="WP_147162958.1">
    <property type="nucleotide sequence ID" value="NZ_BJZO01000020.1"/>
</dbReference>
<protein>
    <recommendedName>
        <fullName evidence="3">DUF1150 domain-containing protein</fullName>
    </recommendedName>
</protein>
<comment type="caution">
    <text evidence="1">The sequence shown here is derived from an EMBL/GenBank/DDBJ whole genome shotgun (WGS) entry which is preliminary data.</text>
</comment>
<dbReference type="Proteomes" id="UP000321567">
    <property type="component" value="Unassembled WGS sequence"/>
</dbReference>
<dbReference type="Pfam" id="PF06620">
    <property type="entry name" value="DUF1150"/>
    <property type="match status" value="1"/>
</dbReference>